<dbReference type="PANTHER" id="PTHR15231">
    <property type="entry name" value="PHOSPHATIDYLINOSITOL N-ACETYLGLUCOSAMINYLTRANSFERASE SUBUNIT H"/>
    <property type="match status" value="1"/>
</dbReference>
<gene>
    <name evidence="6" type="primary">LOC106176298</name>
</gene>
<keyword evidence="3" id="KW-0812">Transmembrane</keyword>
<dbReference type="GO" id="GO:0000506">
    <property type="term" value="C:glycosylphosphatidylinositol-N-acetylglucosaminyltransferase (GPI-GnT) complex"/>
    <property type="evidence" value="ECO:0007669"/>
    <property type="project" value="InterPro"/>
</dbReference>
<proteinExistence type="inferred from homology"/>
<evidence type="ECO:0000256" key="3">
    <source>
        <dbReference type="SAM" id="Phobius"/>
    </source>
</evidence>
<keyword evidence="6" id="KW-0328">Glycosyltransferase</keyword>
<dbReference type="AlphaFoldDB" id="A0A1S3JUN7"/>
<organism evidence="5 6">
    <name type="scientific">Lingula anatina</name>
    <name type="common">Brachiopod</name>
    <name type="synonym">Lingula unguis</name>
    <dbReference type="NCBI Taxonomy" id="7574"/>
    <lineage>
        <taxon>Eukaryota</taxon>
        <taxon>Metazoa</taxon>
        <taxon>Spiralia</taxon>
        <taxon>Lophotrochozoa</taxon>
        <taxon>Brachiopoda</taxon>
        <taxon>Linguliformea</taxon>
        <taxon>Lingulata</taxon>
        <taxon>Lingulida</taxon>
        <taxon>Linguloidea</taxon>
        <taxon>Lingulidae</taxon>
        <taxon>Lingula</taxon>
    </lineage>
</organism>
<dbReference type="Proteomes" id="UP000085678">
    <property type="component" value="Unplaced"/>
</dbReference>
<dbReference type="STRING" id="7574.A0A1S3JUN7"/>
<reference evidence="6" key="1">
    <citation type="submission" date="2025-08" db="UniProtKB">
        <authorList>
            <consortium name="RefSeq"/>
        </authorList>
    </citation>
    <scope>IDENTIFICATION</scope>
    <source>
        <tissue evidence="6">Gonads</tissue>
    </source>
</reference>
<dbReference type="GO" id="GO:0016757">
    <property type="term" value="F:glycosyltransferase activity"/>
    <property type="evidence" value="ECO:0007669"/>
    <property type="project" value="UniProtKB-KW"/>
</dbReference>
<dbReference type="GeneID" id="106176298"/>
<feature type="domain" description="Phosphatidylinositol N-acetylglucosaminyltransferase subunit H conserved" evidence="4">
    <location>
        <begin position="87"/>
        <end position="155"/>
    </location>
</feature>
<comment type="pathway">
    <text evidence="1">Glycolipid biosynthesis; glycosylphosphatidylinositol-anchor biosynthesis.</text>
</comment>
<comment type="similarity">
    <text evidence="2">Belongs to the PIGH family.</text>
</comment>
<dbReference type="InterPro" id="IPR044215">
    <property type="entry name" value="PIG-H"/>
</dbReference>
<evidence type="ECO:0000256" key="2">
    <source>
        <dbReference type="ARBA" id="ARBA00009610"/>
    </source>
</evidence>
<keyword evidence="3" id="KW-1133">Transmembrane helix</keyword>
<dbReference type="GO" id="GO:0006506">
    <property type="term" value="P:GPI anchor biosynthetic process"/>
    <property type="evidence" value="ECO:0007669"/>
    <property type="project" value="UniProtKB-UniPathway"/>
</dbReference>
<evidence type="ECO:0000313" key="5">
    <source>
        <dbReference type="Proteomes" id="UP000085678"/>
    </source>
</evidence>
<dbReference type="PANTHER" id="PTHR15231:SF1">
    <property type="entry name" value="PHOSPHATIDYLINOSITOL N-ACETYLGLUCOSAMINYLTRANSFERASE SUBUNIT H"/>
    <property type="match status" value="1"/>
</dbReference>
<protein>
    <submittedName>
        <fullName evidence="6">Phosphatidylinositol N-acetylglucosaminyltransferase subunit H</fullName>
    </submittedName>
</protein>
<dbReference type="RefSeq" id="XP_013414080.1">
    <property type="nucleotide sequence ID" value="XM_013558626.1"/>
</dbReference>
<dbReference type="OMA" id="TIYSELQ"/>
<dbReference type="OrthoDB" id="6256716at2759"/>
<keyword evidence="5" id="KW-1185">Reference proteome</keyword>
<keyword evidence="3" id="KW-0472">Membrane</keyword>
<accession>A0A1S3JUN7</accession>
<dbReference type="InterPro" id="IPR019328">
    <property type="entry name" value="PIGH-H_dom"/>
</dbReference>
<feature type="transmembrane region" description="Helical" evidence="3">
    <location>
        <begin position="37"/>
        <end position="55"/>
    </location>
</feature>
<feature type="transmembrane region" description="Helical" evidence="3">
    <location>
        <begin position="61"/>
        <end position="79"/>
    </location>
</feature>
<evidence type="ECO:0000259" key="4">
    <source>
        <dbReference type="Pfam" id="PF10181"/>
    </source>
</evidence>
<evidence type="ECO:0000313" key="6">
    <source>
        <dbReference type="RefSeq" id="XP_013414080.1"/>
    </source>
</evidence>
<sequence length="185" mass="21371">MKDKCDTLDLCNNLQFKIINHCPYSCKEFVITQKFHFRKWLQTSIILNVLAFGIGLHKQDIVILLVALGLVLVILFFKLRSKVVKESLLVMASIGAQTTTTYALGKKCCQFYDLTSIRDIVINEGITMHSIIFYLVLLLRGSDAQTEPQILVPLFKHSWPPLRFLQHIYRESQAVIWKKRKTKDS</sequence>
<dbReference type="UniPathway" id="UPA00196"/>
<dbReference type="KEGG" id="lak:106176298"/>
<keyword evidence="6" id="KW-0808">Transferase</keyword>
<evidence type="ECO:0000256" key="1">
    <source>
        <dbReference type="ARBA" id="ARBA00004687"/>
    </source>
</evidence>
<name>A0A1S3JUN7_LINAN</name>
<dbReference type="Pfam" id="PF10181">
    <property type="entry name" value="PIG-H"/>
    <property type="match status" value="1"/>
</dbReference>
<dbReference type="InParanoid" id="A0A1S3JUN7"/>